<dbReference type="AlphaFoldDB" id="A0A7Y9ZBI6"/>
<proteinExistence type="predicted"/>
<protein>
    <submittedName>
        <fullName evidence="1">Uncharacterized protein</fullName>
    </submittedName>
</protein>
<evidence type="ECO:0000313" key="1">
    <source>
        <dbReference type="EMBL" id="NYI41138.1"/>
    </source>
</evidence>
<name>A0A7Y9ZBI6_9MICO</name>
<organism evidence="1 2">
    <name type="scientific">Demequina lutea</name>
    <dbReference type="NCBI Taxonomy" id="431489"/>
    <lineage>
        <taxon>Bacteria</taxon>
        <taxon>Bacillati</taxon>
        <taxon>Actinomycetota</taxon>
        <taxon>Actinomycetes</taxon>
        <taxon>Micrococcales</taxon>
        <taxon>Demequinaceae</taxon>
        <taxon>Demequina</taxon>
    </lineage>
</organism>
<dbReference type="Proteomes" id="UP000547973">
    <property type="component" value="Unassembled WGS sequence"/>
</dbReference>
<dbReference type="EMBL" id="JACBZO010000001">
    <property type="protein sequence ID" value="NYI41138.1"/>
    <property type="molecule type" value="Genomic_DNA"/>
</dbReference>
<comment type="caution">
    <text evidence="1">The sequence shown here is derived from an EMBL/GenBank/DDBJ whole genome shotgun (WGS) entry which is preliminary data.</text>
</comment>
<dbReference type="RefSeq" id="WP_062074952.1">
    <property type="nucleotide sequence ID" value="NZ_BBRC01000005.1"/>
</dbReference>
<gene>
    <name evidence="1" type="ORF">BKA03_001257</name>
</gene>
<reference evidence="1 2" key="1">
    <citation type="submission" date="2020-07" db="EMBL/GenBank/DDBJ databases">
        <title>Sequencing the genomes of 1000 actinobacteria strains.</title>
        <authorList>
            <person name="Klenk H.-P."/>
        </authorList>
    </citation>
    <scope>NUCLEOTIDE SEQUENCE [LARGE SCALE GENOMIC DNA]</scope>
    <source>
        <strain evidence="1 2">DSM 19970</strain>
    </source>
</reference>
<sequence length="82" mass="8818">MGRAYYLPGSGSEPGTMLDDDEALMFELAAQPNDPHGAPEPIIEQLHFSFHAAFANADAMRRCARILLDVAGDMDSIVSGSH</sequence>
<accession>A0A7Y9ZBI6</accession>
<evidence type="ECO:0000313" key="2">
    <source>
        <dbReference type="Proteomes" id="UP000547973"/>
    </source>
</evidence>
<keyword evidence="2" id="KW-1185">Reference proteome</keyword>